<protein>
    <submittedName>
        <fullName evidence="2">Uncharacterized protein</fullName>
    </submittedName>
</protein>
<evidence type="ECO:0000256" key="1">
    <source>
        <dbReference type="SAM" id="MobiDB-lite"/>
    </source>
</evidence>
<gene>
    <name evidence="2" type="ORF">BJ554DRAFT_2318</name>
</gene>
<dbReference type="AlphaFoldDB" id="A0A8H7ZQN5"/>
<keyword evidence="3" id="KW-1185">Reference proteome</keyword>
<dbReference type="OrthoDB" id="297496at2759"/>
<reference evidence="2 3" key="1">
    <citation type="journal article" name="Sci. Rep.">
        <title>Genome-scale phylogenetic analyses confirm Olpidium as the closest living zoosporic fungus to the non-flagellated, terrestrial fungi.</title>
        <authorList>
            <person name="Chang Y."/>
            <person name="Rochon D."/>
            <person name="Sekimoto S."/>
            <person name="Wang Y."/>
            <person name="Chovatia M."/>
            <person name="Sandor L."/>
            <person name="Salamov A."/>
            <person name="Grigoriev I.V."/>
            <person name="Stajich J.E."/>
            <person name="Spatafora J.W."/>
        </authorList>
    </citation>
    <scope>NUCLEOTIDE SEQUENCE [LARGE SCALE GENOMIC DNA]</scope>
    <source>
        <strain evidence="2">S191</strain>
    </source>
</reference>
<dbReference type="EMBL" id="JAEFCI010009771">
    <property type="protein sequence ID" value="KAG5457619.1"/>
    <property type="molecule type" value="Genomic_DNA"/>
</dbReference>
<feature type="region of interest" description="Disordered" evidence="1">
    <location>
        <begin position="54"/>
        <end position="80"/>
    </location>
</feature>
<comment type="caution">
    <text evidence="2">The sequence shown here is derived from an EMBL/GenBank/DDBJ whole genome shotgun (WGS) entry which is preliminary data.</text>
</comment>
<evidence type="ECO:0000313" key="3">
    <source>
        <dbReference type="Proteomes" id="UP000673691"/>
    </source>
</evidence>
<accession>A0A8H7ZQN5</accession>
<organism evidence="2 3">
    <name type="scientific">Olpidium bornovanus</name>
    <dbReference type="NCBI Taxonomy" id="278681"/>
    <lineage>
        <taxon>Eukaryota</taxon>
        <taxon>Fungi</taxon>
        <taxon>Fungi incertae sedis</taxon>
        <taxon>Olpidiomycota</taxon>
        <taxon>Olpidiomycotina</taxon>
        <taxon>Olpidiomycetes</taxon>
        <taxon>Olpidiales</taxon>
        <taxon>Olpidiaceae</taxon>
        <taxon>Olpidium</taxon>
    </lineage>
</organism>
<proteinExistence type="predicted"/>
<evidence type="ECO:0000313" key="2">
    <source>
        <dbReference type="EMBL" id="KAG5457619.1"/>
    </source>
</evidence>
<feature type="compositionally biased region" description="Low complexity" evidence="1">
    <location>
        <begin position="63"/>
        <end position="80"/>
    </location>
</feature>
<sequence length="188" mass="20641">MLVAVKVYVSQKRSHHLMLNPGFNYVLKEGDVCIYISQSPEELKDVRRLHIPNSISFGRSRNPDGGSDQGDGQKQPDSVAALSRARRGRLRGATCAVLPAFEEPAADFRGGRAPQREGLQGPHTHIHGLERPFPDTGYAAAGAHHRSGIPGRCYPDNKPADAGTVRVPIRVSEGVLRHRRRDDQTRIG</sequence>
<dbReference type="Proteomes" id="UP000673691">
    <property type="component" value="Unassembled WGS sequence"/>
</dbReference>
<name>A0A8H7ZQN5_9FUNG</name>